<keyword evidence="2 10" id="KW-0963">Cytoplasm</keyword>
<sequence length="336" mass="35890">MKIIVDAFGGDHAPEEILLGCAQAMEELGVEILLSGDQKRLESAAAKLNLSEQLAHMEILHCSEVLTMEDEPASVVKEKAGSSMAVGLKALAEGKGDAFASAGNSGALVVGATTIVKRIRGVRRVSFAPILPKFEGFFMLNDGGANVDCRPEMLLQFGIMGSAYMKKVMGIENPRVGLANVGSEDHKGDELRQEALALLRACPSIRFVGNVEARDIPYDAADVVVADGFTGNMMLKLYEGVAMAVMDKMKGVFQKSLLNKLAASVVYGDMKALKKSMDYNEYGGAPIMGASKPVFKIHGSAKASTVKNALRLTRDYAQSGIIEEIARAVGKKEETL</sequence>
<keyword evidence="3 10" id="KW-0444">Lipid biosynthesis</keyword>
<comment type="caution">
    <text evidence="11">The sequence shown here is derived from an EMBL/GenBank/DDBJ whole genome shotgun (WGS) entry which is preliminary data.</text>
</comment>
<dbReference type="InterPro" id="IPR012281">
    <property type="entry name" value="Phospholipid_synth_PlsX-like"/>
</dbReference>
<comment type="catalytic activity">
    <reaction evidence="1 10">
        <text>a fatty acyl-[ACP] + phosphate = an acyl phosphate + holo-[ACP]</text>
        <dbReference type="Rhea" id="RHEA:42292"/>
        <dbReference type="Rhea" id="RHEA-COMP:9685"/>
        <dbReference type="Rhea" id="RHEA-COMP:14125"/>
        <dbReference type="ChEBI" id="CHEBI:43474"/>
        <dbReference type="ChEBI" id="CHEBI:59918"/>
        <dbReference type="ChEBI" id="CHEBI:64479"/>
        <dbReference type="ChEBI" id="CHEBI:138651"/>
        <dbReference type="EC" id="2.3.1.274"/>
    </reaction>
</comment>
<evidence type="ECO:0000256" key="9">
    <source>
        <dbReference type="ARBA" id="ARBA00046608"/>
    </source>
</evidence>
<dbReference type="GeneID" id="90532063"/>
<comment type="function">
    <text evidence="10">Catalyzes the reversible formation of acyl-phosphate (acyl-PO(4)) from acyl-[acyl-carrier-protein] (acyl-ACP). This enzyme utilizes acyl-ACP as fatty acyl donor, but not acyl-CoA.</text>
</comment>
<keyword evidence="5 10" id="KW-0443">Lipid metabolism</keyword>
<evidence type="ECO:0000256" key="8">
    <source>
        <dbReference type="ARBA" id="ARBA00024069"/>
    </source>
</evidence>
<dbReference type="GO" id="GO:0043811">
    <property type="term" value="F:phosphate:acyl-[acyl carrier protein] acyltransferase activity"/>
    <property type="evidence" value="ECO:0007669"/>
    <property type="project" value="UniProtKB-EC"/>
</dbReference>
<evidence type="ECO:0000256" key="10">
    <source>
        <dbReference type="HAMAP-Rule" id="MF_00019"/>
    </source>
</evidence>
<dbReference type="InterPro" id="IPR003664">
    <property type="entry name" value="FA_synthesis"/>
</dbReference>
<dbReference type="EC" id="2.3.1.274" evidence="8 10"/>
<gene>
    <name evidence="10 11" type="primary">plsX</name>
    <name evidence="11" type="ORF">NE695_12950</name>
</gene>
<keyword evidence="6 10" id="KW-0594">Phospholipid biosynthesis</keyword>
<dbReference type="RefSeq" id="WP_066862922.1">
    <property type="nucleotide sequence ID" value="NZ_CABKVV010000013.1"/>
</dbReference>
<dbReference type="Proteomes" id="UP001524473">
    <property type="component" value="Unassembled WGS sequence"/>
</dbReference>
<protein>
    <recommendedName>
        <fullName evidence="8 10">Phosphate acyltransferase</fullName>
        <ecNumber evidence="8 10">2.3.1.274</ecNumber>
    </recommendedName>
    <alternativeName>
        <fullName evidence="10">Acyl-ACP phosphotransacylase</fullName>
    </alternativeName>
    <alternativeName>
        <fullName evidence="10">Acyl-[acyl-carrier-protein]--phosphate acyltransferase</fullName>
    </alternativeName>
    <alternativeName>
        <fullName evidence="10">Phosphate-acyl-ACP acyltransferase</fullName>
    </alternativeName>
</protein>
<keyword evidence="4 10" id="KW-0808">Transferase</keyword>
<reference evidence="11 12" key="1">
    <citation type="submission" date="2022-06" db="EMBL/GenBank/DDBJ databases">
        <title>Isolation of gut microbiota from human fecal samples.</title>
        <authorList>
            <person name="Pamer E.G."/>
            <person name="Barat B."/>
            <person name="Waligurski E."/>
            <person name="Medina S."/>
            <person name="Paddock L."/>
            <person name="Mostad J."/>
        </authorList>
    </citation>
    <scope>NUCLEOTIDE SEQUENCE [LARGE SCALE GENOMIC DNA]</scope>
    <source>
        <strain evidence="11 12">DFI.9.73</strain>
    </source>
</reference>
<dbReference type="EMBL" id="JANFZH010000031">
    <property type="protein sequence ID" value="MCQ4840815.1"/>
    <property type="molecule type" value="Genomic_DNA"/>
</dbReference>
<evidence type="ECO:0000256" key="3">
    <source>
        <dbReference type="ARBA" id="ARBA00022516"/>
    </source>
</evidence>
<accession>A0ABT1S1Y3</accession>
<evidence type="ECO:0000256" key="5">
    <source>
        <dbReference type="ARBA" id="ARBA00023098"/>
    </source>
</evidence>
<name>A0ABT1S1Y3_9FIRM</name>
<evidence type="ECO:0000256" key="4">
    <source>
        <dbReference type="ARBA" id="ARBA00022679"/>
    </source>
</evidence>
<comment type="pathway">
    <text evidence="10">Lipid metabolism; phospholipid metabolism.</text>
</comment>
<proteinExistence type="inferred from homology"/>
<comment type="similarity">
    <text evidence="10">Belongs to the PlsX family.</text>
</comment>
<organism evidence="11 12">
    <name type="scientific">Neglectibacter timonensis</name>
    <dbReference type="NCBI Taxonomy" id="1776382"/>
    <lineage>
        <taxon>Bacteria</taxon>
        <taxon>Bacillati</taxon>
        <taxon>Bacillota</taxon>
        <taxon>Clostridia</taxon>
        <taxon>Eubacteriales</taxon>
        <taxon>Oscillospiraceae</taxon>
        <taxon>Neglectibacter</taxon>
    </lineage>
</organism>
<comment type="subcellular location">
    <subcellularLocation>
        <location evidence="10">Cytoplasm</location>
    </subcellularLocation>
    <text evidence="10">Associated with the membrane possibly through PlsY.</text>
</comment>
<evidence type="ECO:0000256" key="6">
    <source>
        <dbReference type="ARBA" id="ARBA00023209"/>
    </source>
</evidence>
<evidence type="ECO:0000313" key="12">
    <source>
        <dbReference type="Proteomes" id="UP001524473"/>
    </source>
</evidence>
<dbReference type="Pfam" id="PF02504">
    <property type="entry name" value="FA_synthesis"/>
    <property type="match status" value="1"/>
</dbReference>
<dbReference type="PIRSF" id="PIRSF002465">
    <property type="entry name" value="Phsphlp_syn_PlsX"/>
    <property type="match status" value="1"/>
</dbReference>
<comment type="subunit">
    <text evidence="9 10">Homodimer. Probably interacts with PlsY.</text>
</comment>
<dbReference type="PANTHER" id="PTHR30100:SF1">
    <property type="entry name" value="PHOSPHATE ACYLTRANSFERASE"/>
    <property type="match status" value="1"/>
</dbReference>
<dbReference type="NCBIfam" id="TIGR00182">
    <property type="entry name" value="plsX"/>
    <property type="match status" value="1"/>
</dbReference>
<evidence type="ECO:0000256" key="1">
    <source>
        <dbReference type="ARBA" id="ARBA00001232"/>
    </source>
</evidence>
<keyword evidence="11" id="KW-0012">Acyltransferase</keyword>
<dbReference type="PANTHER" id="PTHR30100">
    <property type="entry name" value="FATTY ACID/PHOSPHOLIPID SYNTHESIS PROTEIN PLSX"/>
    <property type="match status" value="1"/>
</dbReference>
<evidence type="ECO:0000256" key="2">
    <source>
        <dbReference type="ARBA" id="ARBA00022490"/>
    </source>
</evidence>
<dbReference type="HAMAP" id="MF_00019">
    <property type="entry name" value="PlsX"/>
    <property type="match status" value="1"/>
</dbReference>
<keyword evidence="7 10" id="KW-1208">Phospholipid metabolism</keyword>
<evidence type="ECO:0000313" key="11">
    <source>
        <dbReference type="EMBL" id="MCQ4840815.1"/>
    </source>
</evidence>
<dbReference type="SUPFAM" id="SSF53659">
    <property type="entry name" value="Isocitrate/Isopropylmalate dehydrogenase-like"/>
    <property type="match status" value="1"/>
</dbReference>
<dbReference type="Gene3D" id="3.40.718.10">
    <property type="entry name" value="Isopropylmalate Dehydrogenase"/>
    <property type="match status" value="1"/>
</dbReference>
<keyword evidence="12" id="KW-1185">Reference proteome</keyword>
<evidence type="ECO:0000256" key="7">
    <source>
        <dbReference type="ARBA" id="ARBA00023264"/>
    </source>
</evidence>